<dbReference type="CDD" id="cd08645">
    <property type="entry name" value="FMT_core_GART"/>
    <property type="match status" value="1"/>
</dbReference>
<dbReference type="PANTHER" id="PTHR43369">
    <property type="entry name" value="PHOSPHORIBOSYLGLYCINAMIDE FORMYLTRANSFERASE"/>
    <property type="match status" value="1"/>
</dbReference>
<evidence type="ECO:0000256" key="2">
    <source>
        <dbReference type="ARBA" id="ARBA00022679"/>
    </source>
</evidence>
<dbReference type="Gene3D" id="3.40.50.170">
    <property type="entry name" value="Formyl transferase, N-terminal domain"/>
    <property type="match status" value="1"/>
</dbReference>
<dbReference type="HAMAP" id="MF_01930">
    <property type="entry name" value="PurN"/>
    <property type="match status" value="1"/>
</dbReference>
<dbReference type="EC" id="2.1.2.2" evidence="4"/>
<comment type="catalytic activity">
    <reaction evidence="4">
        <text>N(1)-(5-phospho-beta-D-ribosyl)glycinamide + (6R)-10-formyltetrahydrofolate = N(2)-formyl-N(1)-(5-phospho-beta-D-ribosyl)glycinamide + (6S)-5,6,7,8-tetrahydrofolate + H(+)</text>
        <dbReference type="Rhea" id="RHEA:15053"/>
        <dbReference type="ChEBI" id="CHEBI:15378"/>
        <dbReference type="ChEBI" id="CHEBI:57453"/>
        <dbReference type="ChEBI" id="CHEBI:143788"/>
        <dbReference type="ChEBI" id="CHEBI:147286"/>
        <dbReference type="ChEBI" id="CHEBI:195366"/>
        <dbReference type="EC" id="2.1.2.2"/>
    </reaction>
</comment>
<evidence type="ECO:0000256" key="4">
    <source>
        <dbReference type="HAMAP-Rule" id="MF_01930"/>
    </source>
</evidence>
<protein>
    <recommendedName>
        <fullName evidence="4">Phosphoribosylglycinamide formyltransferase</fullName>
        <ecNumber evidence="4">2.1.2.2</ecNumber>
    </recommendedName>
    <alternativeName>
        <fullName evidence="4">5'-phosphoribosylglycinamide transformylase</fullName>
    </alternativeName>
    <alternativeName>
        <fullName evidence="4">GAR transformylase</fullName>
        <shortName evidence="4">GART</shortName>
    </alternativeName>
</protein>
<evidence type="ECO:0000313" key="7">
    <source>
        <dbReference type="Proteomes" id="UP001056708"/>
    </source>
</evidence>
<evidence type="ECO:0000256" key="1">
    <source>
        <dbReference type="ARBA" id="ARBA00005054"/>
    </source>
</evidence>
<gene>
    <name evidence="4 6" type="primary">purN</name>
    <name evidence="6" type="ORF">NEA10_17960</name>
</gene>
<evidence type="ECO:0000256" key="3">
    <source>
        <dbReference type="ARBA" id="ARBA00022755"/>
    </source>
</evidence>
<dbReference type="PANTHER" id="PTHR43369:SF2">
    <property type="entry name" value="PHOSPHORIBOSYLGLYCINAMIDE FORMYLTRANSFERASE"/>
    <property type="match status" value="1"/>
</dbReference>
<dbReference type="Pfam" id="PF00551">
    <property type="entry name" value="Formyl_trans_N"/>
    <property type="match status" value="1"/>
</dbReference>
<name>A0ABY5AVF4_9CYAN</name>
<comment type="similarity">
    <text evidence="4">Belongs to the GART family.</text>
</comment>
<feature type="active site" description="Proton donor" evidence="4">
    <location>
        <position position="124"/>
    </location>
</feature>
<accession>A0ABY5AVF4</accession>
<feature type="domain" description="Formyl transferase N-terminal" evidence="5">
    <location>
        <begin position="18"/>
        <end position="197"/>
    </location>
</feature>
<feature type="binding site" evidence="4">
    <location>
        <begin position="27"/>
        <end position="29"/>
    </location>
    <ligand>
        <name>N(1)-(5-phospho-beta-D-ribosyl)glycinamide</name>
        <dbReference type="ChEBI" id="CHEBI:143788"/>
    </ligand>
</feature>
<dbReference type="GO" id="GO:0004644">
    <property type="term" value="F:phosphoribosylglycinamide formyltransferase activity"/>
    <property type="evidence" value="ECO:0007669"/>
    <property type="project" value="UniProtKB-EC"/>
</dbReference>
<dbReference type="NCBIfam" id="TIGR00639">
    <property type="entry name" value="PurN"/>
    <property type="match status" value="1"/>
</dbReference>
<comment type="function">
    <text evidence="4">Catalyzes the transfer of a formyl group from 10-formyltetrahydrofolate to 5-phospho-ribosyl-glycinamide (GAR), producing 5-phospho-ribosyl-N-formylglycinamide (FGAR) and tetrahydrofolate.</text>
</comment>
<comment type="pathway">
    <text evidence="1 4">Purine metabolism; IMP biosynthesis via de novo pathway; N(2)-formyl-N(1)-(5-phospho-D-ribosyl)glycinamide from N(1)-(5-phospho-D-ribosyl)glycinamide (10-formyl THF route): step 1/1.</text>
</comment>
<feature type="site" description="Raises pKa of active site His" evidence="4">
    <location>
        <position position="160"/>
    </location>
</feature>
<feature type="binding site" evidence="4">
    <location>
        <position position="122"/>
    </location>
    <ligand>
        <name>(6R)-10-formyltetrahydrofolate</name>
        <dbReference type="ChEBI" id="CHEBI:195366"/>
    </ligand>
</feature>
<dbReference type="EMBL" id="CP098611">
    <property type="protein sequence ID" value="USR93227.1"/>
    <property type="molecule type" value="Genomic_DNA"/>
</dbReference>
<feature type="binding site" evidence="4">
    <location>
        <position position="80"/>
    </location>
    <ligand>
        <name>(6R)-10-formyltetrahydrofolate</name>
        <dbReference type="ChEBI" id="CHEBI:195366"/>
    </ligand>
</feature>
<evidence type="ECO:0000259" key="5">
    <source>
        <dbReference type="Pfam" id="PF00551"/>
    </source>
</evidence>
<sequence length="215" mass="23620">MVSPDRPAEADRRSQPLKLGVLASGSGTNFEALVQAIADGKLRAEIPVLIYNNPGAAVAARAQRWGIPAVLLNHRNYHSREAFDFDIAQTLRQSGVEWVIMAGWMRRVTQVLIDHFGDQMLNIHPSLLPSFPGLHAIEQALEAGVKITGCTVHIVRLKVDSGPILIQAAVPVLPDDTPESLHQRIQVQEHEILPRAIELAALRQAGQSFGNFPRF</sequence>
<keyword evidence="3 4" id="KW-0658">Purine biosynthesis</keyword>
<comment type="caution">
    <text evidence="4">Lacks conserved residue(s) required for the propagation of feature annotation.</text>
</comment>
<dbReference type="Proteomes" id="UP001056708">
    <property type="component" value="Chromosome"/>
</dbReference>
<dbReference type="SUPFAM" id="SSF53328">
    <property type="entry name" value="Formyltransferase"/>
    <property type="match status" value="1"/>
</dbReference>
<evidence type="ECO:0000313" key="6">
    <source>
        <dbReference type="EMBL" id="USR93227.1"/>
    </source>
</evidence>
<dbReference type="InterPro" id="IPR002376">
    <property type="entry name" value="Formyl_transf_N"/>
</dbReference>
<reference evidence="6" key="1">
    <citation type="submission" date="2022-06" db="EMBL/GenBank/DDBJ databases">
        <title>Genome sequence of Phormidium yuhuli AB48 isolated from an industrial photobioreactor environment.</title>
        <authorList>
            <person name="Qiu Y."/>
            <person name="Noonan A.J.C."/>
            <person name="Dofher K."/>
            <person name="Koch M."/>
            <person name="Kieft B."/>
            <person name="Lin X."/>
            <person name="Ziels R.M."/>
            <person name="Hallam S.J."/>
        </authorList>
    </citation>
    <scope>NUCLEOTIDE SEQUENCE</scope>
    <source>
        <strain evidence="6">AB48</strain>
    </source>
</reference>
<proteinExistence type="inferred from homology"/>
<dbReference type="InterPro" id="IPR036477">
    <property type="entry name" value="Formyl_transf_N_sf"/>
</dbReference>
<dbReference type="InterPro" id="IPR004607">
    <property type="entry name" value="GART"/>
</dbReference>
<organism evidence="6 7">
    <name type="scientific">Phormidium yuhuli AB48</name>
    <dbReference type="NCBI Taxonomy" id="2940671"/>
    <lineage>
        <taxon>Bacteria</taxon>
        <taxon>Bacillati</taxon>
        <taxon>Cyanobacteriota</taxon>
        <taxon>Cyanophyceae</taxon>
        <taxon>Oscillatoriophycideae</taxon>
        <taxon>Oscillatoriales</taxon>
        <taxon>Oscillatoriaceae</taxon>
        <taxon>Phormidium</taxon>
        <taxon>Phormidium yuhuli</taxon>
    </lineage>
</organism>
<keyword evidence="7" id="KW-1185">Reference proteome</keyword>
<keyword evidence="2 4" id="KW-0808">Transferase</keyword>